<comment type="caution">
    <text evidence="3">The sequence shown here is derived from an EMBL/GenBank/DDBJ whole genome shotgun (WGS) entry which is preliminary data.</text>
</comment>
<dbReference type="Pfam" id="PF03184">
    <property type="entry name" value="DDE_1"/>
    <property type="match status" value="1"/>
</dbReference>
<dbReference type="Gene3D" id="1.10.10.60">
    <property type="entry name" value="Homeodomain-like"/>
    <property type="match status" value="1"/>
</dbReference>
<evidence type="ECO:0000256" key="1">
    <source>
        <dbReference type="ARBA" id="ARBA00004123"/>
    </source>
</evidence>
<reference evidence="3" key="1">
    <citation type="submission" date="2020-08" db="EMBL/GenBank/DDBJ databases">
        <title>Multicomponent nature underlies the extraordinary mechanical properties of spider dragline silk.</title>
        <authorList>
            <person name="Kono N."/>
            <person name="Nakamura H."/>
            <person name="Mori M."/>
            <person name="Yoshida Y."/>
            <person name="Ohtoshi R."/>
            <person name="Malay A.D."/>
            <person name="Moran D.A.P."/>
            <person name="Tomita M."/>
            <person name="Numata K."/>
            <person name="Arakawa K."/>
        </authorList>
    </citation>
    <scope>NUCLEOTIDE SEQUENCE</scope>
</reference>
<dbReference type="Proteomes" id="UP000887013">
    <property type="component" value="Unassembled WGS sequence"/>
</dbReference>
<dbReference type="GO" id="GO:0005634">
    <property type="term" value="C:nucleus"/>
    <property type="evidence" value="ECO:0007669"/>
    <property type="project" value="UniProtKB-SubCell"/>
</dbReference>
<dbReference type="GO" id="GO:0003676">
    <property type="term" value="F:nucleic acid binding"/>
    <property type="evidence" value="ECO:0007669"/>
    <property type="project" value="InterPro"/>
</dbReference>
<dbReference type="InterPro" id="IPR004875">
    <property type="entry name" value="DDE_SF_endonuclease_dom"/>
</dbReference>
<evidence type="ECO:0000313" key="4">
    <source>
        <dbReference type="Proteomes" id="UP000887013"/>
    </source>
</evidence>
<accession>A0A8X6PUT2</accession>
<proteinExistence type="predicted"/>
<dbReference type="OrthoDB" id="10035668at2759"/>
<organism evidence="3 4">
    <name type="scientific">Nephila pilipes</name>
    <name type="common">Giant wood spider</name>
    <name type="synonym">Nephila maculata</name>
    <dbReference type="NCBI Taxonomy" id="299642"/>
    <lineage>
        <taxon>Eukaryota</taxon>
        <taxon>Metazoa</taxon>
        <taxon>Ecdysozoa</taxon>
        <taxon>Arthropoda</taxon>
        <taxon>Chelicerata</taxon>
        <taxon>Arachnida</taxon>
        <taxon>Araneae</taxon>
        <taxon>Araneomorphae</taxon>
        <taxon>Entelegynae</taxon>
        <taxon>Araneoidea</taxon>
        <taxon>Nephilidae</taxon>
        <taxon>Nephila</taxon>
    </lineage>
</organism>
<name>A0A8X6PUT2_NEPPI</name>
<dbReference type="SUPFAM" id="SSF46689">
    <property type="entry name" value="Homeodomain-like"/>
    <property type="match status" value="1"/>
</dbReference>
<keyword evidence="4" id="KW-1185">Reference proteome</keyword>
<feature type="domain" description="DDE-1" evidence="2">
    <location>
        <begin position="227"/>
        <end position="369"/>
    </location>
</feature>
<evidence type="ECO:0000259" key="2">
    <source>
        <dbReference type="Pfam" id="PF03184"/>
    </source>
</evidence>
<dbReference type="EMBL" id="BMAW01024151">
    <property type="protein sequence ID" value="GFT86628.1"/>
    <property type="molecule type" value="Genomic_DNA"/>
</dbReference>
<sequence length="523" mass="59524">MNLSSLPGTSANMARKRTFRCSSYTAEAMLLAYQSVKLGIYTGRKAAAEFNVPYGTLNKKLSGRAPVEAHGAGRPIEISIKNEEKFAEYLFISGRYGYGYSKCEIKDLVAEFVREEEIKTRWADGKPGYEWLKNFLKRHPEVNVRRDEHISHKRLDGIDPFFVFKFYTDLEVLFDHEKLSLPDAHRIYNVAEISFKDVRQPIIIPSKCSSCISKTVRSSIELGASAVVCIGADGKKLHPLIVFQGRCVLPPHIVNKNFPKMSYYTTSSRKWKDGALFSYWFENVFIPQIPNLVARQGRSIILLFNGSSLHINIQSLSLAVKHNIIFVKIPPNLINILQPLNKMCLSVLESTWSDQLFYQNHLNLATIQKLFGQLFGIIWSKHFRKLIVRKAFRTTGVFPPDRNQFPAKVISKSALKRYFEKSQQLVKDTLKIEESESPSASAYDLDEAENSDPIYDVSNFPDITDEGISSNPFHRIVLKKRSSSAILNTTTEPNTKRKKIVNELEEEGFGTEVKQVIEIAKQL</sequence>
<dbReference type="AlphaFoldDB" id="A0A8X6PUT2"/>
<comment type="subcellular location">
    <subcellularLocation>
        <location evidence="1">Nucleus</location>
    </subcellularLocation>
</comment>
<gene>
    <name evidence="3" type="primary">AVEN_238474_1</name>
    <name evidence="3" type="ORF">NPIL_642161</name>
</gene>
<protein>
    <submittedName>
        <fullName evidence="3">DDE-1 domain-containing protein</fullName>
    </submittedName>
</protein>
<evidence type="ECO:0000313" key="3">
    <source>
        <dbReference type="EMBL" id="GFT86628.1"/>
    </source>
</evidence>
<dbReference type="InterPro" id="IPR009057">
    <property type="entry name" value="Homeodomain-like_sf"/>
</dbReference>